<dbReference type="Gramene" id="CDP19678">
    <property type="protein sequence ID" value="CDP19678"/>
    <property type="gene ID" value="GSCOC_T00012462001"/>
</dbReference>
<sequence length="166" mass="17685">MRSSSVNPFCRGSRRVNSSCKSFVSSNSIAIAGSSTIALPYSGPPPQDSLVGHPGLSGMTDLGIPGTRALFNQGNGNDQHRSDKSKILRGLLGGSALKKALLVMGVEETVSSLIEVKIYAFKSLFDYLTFESVLIELLLPFTLPIIMSISIGLTSKPVRLSILSIQ</sequence>
<keyword evidence="2" id="KW-1185">Reference proteome</keyword>
<name>A0A068VJ58_COFCA</name>
<evidence type="ECO:0000313" key="2">
    <source>
        <dbReference type="Proteomes" id="UP000295252"/>
    </source>
</evidence>
<reference evidence="2" key="1">
    <citation type="journal article" date="2014" name="Science">
        <title>The coffee genome provides insight into the convergent evolution of caffeine biosynthesis.</title>
        <authorList>
            <person name="Denoeud F."/>
            <person name="Carretero-Paulet L."/>
            <person name="Dereeper A."/>
            <person name="Droc G."/>
            <person name="Guyot R."/>
            <person name="Pietrella M."/>
            <person name="Zheng C."/>
            <person name="Alberti A."/>
            <person name="Anthony F."/>
            <person name="Aprea G."/>
            <person name="Aury J.M."/>
            <person name="Bento P."/>
            <person name="Bernard M."/>
            <person name="Bocs S."/>
            <person name="Campa C."/>
            <person name="Cenci A."/>
            <person name="Combes M.C."/>
            <person name="Crouzillat D."/>
            <person name="Da Silva C."/>
            <person name="Daddiego L."/>
            <person name="De Bellis F."/>
            <person name="Dussert S."/>
            <person name="Garsmeur O."/>
            <person name="Gayraud T."/>
            <person name="Guignon V."/>
            <person name="Jahn K."/>
            <person name="Jamilloux V."/>
            <person name="Joet T."/>
            <person name="Labadie K."/>
            <person name="Lan T."/>
            <person name="Leclercq J."/>
            <person name="Lepelley M."/>
            <person name="Leroy T."/>
            <person name="Li L.T."/>
            <person name="Librado P."/>
            <person name="Lopez L."/>
            <person name="Munoz A."/>
            <person name="Noel B."/>
            <person name="Pallavicini A."/>
            <person name="Perrotta G."/>
            <person name="Poncet V."/>
            <person name="Pot D."/>
            <person name="Priyono X."/>
            <person name="Rigoreau M."/>
            <person name="Rouard M."/>
            <person name="Rozas J."/>
            <person name="Tranchant-Dubreuil C."/>
            <person name="VanBuren R."/>
            <person name="Zhang Q."/>
            <person name="Andrade A.C."/>
            <person name="Argout X."/>
            <person name="Bertrand B."/>
            <person name="de Kochko A."/>
            <person name="Graziosi G."/>
            <person name="Henry R.J."/>
            <person name="Jayarama X."/>
            <person name="Ming R."/>
            <person name="Nagai C."/>
            <person name="Rounsley S."/>
            <person name="Sankoff D."/>
            <person name="Giuliano G."/>
            <person name="Albert V.A."/>
            <person name="Wincker P."/>
            <person name="Lashermes P."/>
        </authorList>
    </citation>
    <scope>NUCLEOTIDE SEQUENCE [LARGE SCALE GENOMIC DNA]</scope>
    <source>
        <strain evidence="2">cv. DH200-94</strain>
    </source>
</reference>
<dbReference type="EMBL" id="HG739696">
    <property type="protein sequence ID" value="CDP19678.1"/>
    <property type="molecule type" value="Genomic_DNA"/>
</dbReference>
<protein>
    <submittedName>
        <fullName evidence="1">DH200=94 genomic scaffold, scaffold_612</fullName>
    </submittedName>
</protein>
<dbReference type="AlphaFoldDB" id="A0A068VJ58"/>
<organism evidence="1 2">
    <name type="scientific">Coffea canephora</name>
    <name type="common">Robusta coffee</name>
    <dbReference type="NCBI Taxonomy" id="49390"/>
    <lineage>
        <taxon>Eukaryota</taxon>
        <taxon>Viridiplantae</taxon>
        <taxon>Streptophyta</taxon>
        <taxon>Embryophyta</taxon>
        <taxon>Tracheophyta</taxon>
        <taxon>Spermatophyta</taxon>
        <taxon>Magnoliopsida</taxon>
        <taxon>eudicotyledons</taxon>
        <taxon>Gunneridae</taxon>
        <taxon>Pentapetalae</taxon>
        <taxon>asterids</taxon>
        <taxon>lamiids</taxon>
        <taxon>Gentianales</taxon>
        <taxon>Rubiaceae</taxon>
        <taxon>Ixoroideae</taxon>
        <taxon>Gardenieae complex</taxon>
        <taxon>Bertiereae - Coffeeae clade</taxon>
        <taxon>Coffeeae</taxon>
        <taxon>Coffea</taxon>
    </lineage>
</organism>
<evidence type="ECO:0000313" key="1">
    <source>
        <dbReference type="EMBL" id="CDP19678.1"/>
    </source>
</evidence>
<accession>A0A068VJ58</accession>
<dbReference type="Proteomes" id="UP000295252">
    <property type="component" value="Unassembled WGS sequence"/>
</dbReference>
<dbReference type="InParanoid" id="A0A068VJ58"/>
<gene>
    <name evidence="1" type="ORF">GSCOC_T00012462001</name>
</gene>
<proteinExistence type="predicted"/>